<dbReference type="NCBIfam" id="TIGR02946">
    <property type="entry name" value="acyl_WS_DGAT"/>
    <property type="match status" value="1"/>
</dbReference>
<gene>
    <name evidence="14" type="ORF">GCM10010468_79310</name>
</gene>
<evidence type="ECO:0000256" key="7">
    <source>
        <dbReference type="ARBA" id="ARBA00022798"/>
    </source>
</evidence>
<evidence type="ECO:0000259" key="12">
    <source>
        <dbReference type="Pfam" id="PF03007"/>
    </source>
</evidence>
<proteinExistence type="inferred from homology"/>
<evidence type="ECO:0000256" key="5">
    <source>
        <dbReference type="ARBA" id="ARBA00022516"/>
    </source>
</evidence>
<comment type="catalytic activity">
    <reaction evidence="10 11">
        <text>an acyl-CoA + a 1,2-diacyl-sn-glycerol = a triacyl-sn-glycerol + CoA</text>
        <dbReference type="Rhea" id="RHEA:10868"/>
        <dbReference type="ChEBI" id="CHEBI:17815"/>
        <dbReference type="ChEBI" id="CHEBI:57287"/>
        <dbReference type="ChEBI" id="CHEBI:58342"/>
        <dbReference type="ChEBI" id="CHEBI:64615"/>
        <dbReference type="EC" id="2.3.1.20"/>
    </reaction>
</comment>
<organism evidence="14 15">
    <name type="scientific">Actinocorallia longicatena</name>
    <dbReference type="NCBI Taxonomy" id="111803"/>
    <lineage>
        <taxon>Bacteria</taxon>
        <taxon>Bacillati</taxon>
        <taxon>Actinomycetota</taxon>
        <taxon>Actinomycetes</taxon>
        <taxon>Streptosporangiales</taxon>
        <taxon>Thermomonosporaceae</taxon>
        <taxon>Actinocorallia</taxon>
    </lineage>
</organism>
<protein>
    <recommendedName>
        <fullName evidence="4 11">Diacylglycerol O-acyltransferase</fullName>
        <ecNumber evidence="4 11">2.3.1.20</ecNumber>
    </recommendedName>
</protein>
<evidence type="ECO:0000256" key="2">
    <source>
        <dbReference type="ARBA" id="ARBA00005189"/>
    </source>
</evidence>
<dbReference type="Pfam" id="PF03007">
    <property type="entry name" value="WS_DGAT_cat"/>
    <property type="match status" value="1"/>
</dbReference>
<evidence type="ECO:0000256" key="3">
    <source>
        <dbReference type="ARBA" id="ARBA00009587"/>
    </source>
</evidence>
<evidence type="ECO:0000256" key="6">
    <source>
        <dbReference type="ARBA" id="ARBA00022679"/>
    </source>
</evidence>
<keyword evidence="7 11" id="KW-0319">Glycerol metabolism</keyword>
<evidence type="ECO:0000256" key="1">
    <source>
        <dbReference type="ARBA" id="ARBA00004771"/>
    </source>
</evidence>
<comment type="caution">
    <text evidence="14">The sequence shown here is derived from an EMBL/GenBank/DDBJ whole genome shotgun (WGS) entry which is preliminary data.</text>
</comment>
<evidence type="ECO:0000256" key="9">
    <source>
        <dbReference type="ARBA" id="ARBA00023315"/>
    </source>
</evidence>
<keyword evidence="5 11" id="KW-0444">Lipid biosynthesis</keyword>
<sequence length="458" mass="50113">MQRMNGLDASFYLIEDENTPMHVAAVIVLEGPPPAYGDVVRLVAAKLPEVERYRQRVRSVPFHVGRPVWVDDPHFQILYHVRHTAVPAPGGDEQLRNLAGRILAQRLDPKKPLWEMWLVEGLEDGKWAMIAKVHHCMVDGVAGMDLMTALFDLTPDAAHPEPAPWTAHPEPSELALLADAVRDNVLQPVRAAANLPGLVAGLRRAPQMLDYAGGLVRQLARFGADSASVLNGPIGPHRRWLWVEATLDETREIRKELGGTVNDVVLAAVTRGFRDQLAGRGRLEAGTVVRSGVPVSVRVPEERGVLSNRVSAVFVNLPVGEDDPVRRYDLIREQMDDLKATGQEAAGVQITRLTDAAVAPALLALGARTPVRLFNPIVQTVTTNIPGPQFPLYILGRRIQAMYPYVPLTGGIQIATAIFSYMGRLSFGVNADFDGQPDVELMGKGVRAGFDELLSAKR</sequence>
<dbReference type="EMBL" id="BAAAUV010000047">
    <property type="protein sequence ID" value="GAA3241885.1"/>
    <property type="molecule type" value="Genomic_DNA"/>
</dbReference>
<dbReference type="InterPro" id="IPR023213">
    <property type="entry name" value="CAT-like_dom_sf"/>
</dbReference>
<evidence type="ECO:0000256" key="11">
    <source>
        <dbReference type="RuleBase" id="RU361241"/>
    </source>
</evidence>
<evidence type="ECO:0000256" key="10">
    <source>
        <dbReference type="ARBA" id="ARBA00048109"/>
    </source>
</evidence>
<evidence type="ECO:0000256" key="4">
    <source>
        <dbReference type="ARBA" id="ARBA00013244"/>
    </source>
</evidence>
<keyword evidence="15" id="KW-1185">Reference proteome</keyword>
<dbReference type="InterPro" id="IPR045034">
    <property type="entry name" value="O-acyltransferase_WSD1-like"/>
</dbReference>
<comment type="similarity">
    <text evidence="3 11">Belongs to the long-chain O-acyltransferase family.</text>
</comment>
<dbReference type="InterPro" id="IPR014292">
    <property type="entry name" value="Acyl_transf_WS/DGAT"/>
</dbReference>
<evidence type="ECO:0000313" key="14">
    <source>
        <dbReference type="EMBL" id="GAA3241885.1"/>
    </source>
</evidence>
<dbReference type="SUPFAM" id="SSF52777">
    <property type="entry name" value="CoA-dependent acyltransferases"/>
    <property type="match status" value="1"/>
</dbReference>
<evidence type="ECO:0000256" key="8">
    <source>
        <dbReference type="ARBA" id="ARBA00023098"/>
    </source>
</evidence>
<dbReference type="Proteomes" id="UP001501237">
    <property type="component" value="Unassembled WGS sequence"/>
</dbReference>
<evidence type="ECO:0000313" key="15">
    <source>
        <dbReference type="Proteomes" id="UP001501237"/>
    </source>
</evidence>
<dbReference type="InterPro" id="IPR004255">
    <property type="entry name" value="O-acyltransferase_WSD1_N"/>
</dbReference>
<keyword evidence="6 11" id="KW-0808">Transferase</keyword>
<dbReference type="Gene3D" id="3.30.559.10">
    <property type="entry name" value="Chloramphenicol acetyltransferase-like domain"/>
    <property type="match status" value="1"/>
</dbReference>
<name>A0ABP6QPH5_9ACTN</name>
<feature type="domain" description="O-acyltransferase WSD1-like N-terminal" evidence="12">
    <location>
        <begin position="4"/>
        <end position="265"/>
    </location>
</feature>
<evidence type="ECO:0000259" key="13">
    <source>
        <dbReference type="Pfam" id="PF06974"/>
    </source>
</evidence>
<dbReference type="EC" id="2.3.1.20" evidence="4 11"/>
<dbReference type="PANTHER" id="PTHR31650:SF1">
    <property type="entry name" value="WAX ESTER SYNTHASE_DIACYLGLYCEROL ACYLTRANSFERASE 4-RELATED"/>
    <property type="match status" value="1"/>
</dbReference>
<feature type="domain" description="O-acyltransferase WSD1 C-terminal" evidence="13">
    <location>
        <begin position="307"/>
        <end position="453"/>
    </location>
</feature>
<accession>A0ABP6QPH5</accession>
<dbReference type="PANTHER" id="PTHR31650">
    <property type="entry name" value="O-ACYLTRANSFERASE (WSD1-LIKE) FAMILY PROTEIN"/>
    <property type="match status" value="1"/>
</dbReference>
<comment type="pathway">
    <text evidence="1 11">Glycerolipid metabolism; triacylglycerol biosynthesis.</text>
</comment>
<keyword evidence="8 11" id="KW-0443">Lipid metabolism</keyword>
<keyword evidence="9 11" id="KW-0012">Acyltransferase</keyword>
<comment type="pathway">
    <text evidence="2">Lipid metabolism.</text>
</comment>
<reference evidence="15" key="1">
    <citation type="journal article" date="2019" name="Int. J. Syst. Evol. Microbiol.">
        <title>The Global Catalogue of Microorganisms (GCM) 10K type strain sequencing project: providing services to taxonomists for standard genome sequencing and annotation.</title>
        <authorList>
            <consortium name="The Broad Institute Genomics Platform"/>
            <consortium name="The Broad Institute Genome Sequencing Center for Infectious Disease"/>
            <person name="Wu L."/>
            <person name="Ma J."/>
        </authorList>
    </citation>
    <scope>NUCLEOTIDE SEQUENCE [LARGE SCALE GENOMIC DNA]</scope>
    <source>
        <strain evidence="15">JCM 9377</strain>
    </source>
</reference>
<dbReference type="InterPro" id="IPR009721">
    <property type="entry name" value="O-acyltransferase_WSD1_C"/>
</dbReference>
<dbReference type="Pfam" id="PF06974">
    <property type="entry name" value="WS_DGAT_C"/>
    <property type="match status" value="1"/>
</dbReference>